<gene>
    <name evidence="10" type="ORF">QBC35DRAFT_385399</name>
</gene>
<dbReference type="InterPro" id="IPR021765">
    <property type="entry name" value="UstYa-like"/>
</dbReference>
<evidence type="ECO:0000313" key="11">
    <source>
        <dbReference type="Proteomes" id="UP001302126"/>
    </source>
</evidence>
<dbReference type="AlphaFoldDB" id="A0AAN7AFZ4"/>
<evidence type="ECO:0000256" key="7">
    <source>
        <dbReference type="ARBA" id="ARBA00023180"/>
    </source>
</evidence>
<dbReference type="Pfam" id="PF11807">
    <property type="entry name" value="UstYa"/>
    <property type="match status" value="1"/>
</dbReference>
<evidence type="ECO:0000256" key="2">
    <source>
        <dbReference type="ARBA" id="ARBA00004685"/>
    </source>
</evidence>
<evidence type="ECO:0000256" key="5">
    <source>
        <dbReference type="ARBA" id="ARBA00023026"/>
    </source>
</evidence>
<dbReference type="GO" id="GO:0016020">
    <property type="term" value="C:membrane"/>
    <property type="evidence" value="ECO:0007669"/>
    <property type="project" value="UniProtKB-SubCell"/>
</dbReference>
<dbReference type="EMBL" id="MU864407">
    <property type="protein sequence ID" value="KAK4187191.1"/>
    <property type="molecule type" value="Genomic_DNA"/>
</dbReference>
<comment type="subcellular location">
    <subcellularLocation>
        <location evidence="1">Membrane</location>
        <topology evidence="1">Single-pass membrane protein</topology>
    </subcellularLocation>
</comment>
<dbReference type="PANTHER" id="PTHR33365:SF4">
    <property type="entry name" value="CYCLOCHLOROTINE BIOSYNTHESIS PROTEIN O"/>
    <property type="match status" value="1"/>
</dbReference>
<comment type="pathway">
    <text evidence="2">Mycotoxin biosynthesis.</text>
</comment>
<keyword evidence="4 9" id="KW-1133">Transmembrane helix</keyword>
<keyword evidence="7" id="KW-0325">Glycoprotein</keyword>
<keyword evidence="11" id="KW-1185">Reference proteome</keyword>
<name>A0AAN7AFZ4_9PEZI</name>
<evidence type="ECO:0000256" key="4">
    <source>
        <dbReference type="ARBA" id="ARBA00022989"/>
    </source>
</evidence>
<evidence type="ECO:0000256" key="3">
    <source>
        <dbReference type="ARBA" id="ARBA00022692"/>
    </source>
</evidence>
<protein>
    <submittedName>
        <fullName evidence="10">Uncharacterized protein</fullName>
    </submittedName>
</protein>
<organism evidence="10 11">
    <name type="scientific">Podospora australis</name>
    <dbReference type="NCBI Taxonomy" id="1536484"/>
    <lineage>
        <taxon>Eukaryota</taxon>
        <taxon>Fungi</taxon>
        <taxon>Dikarya</taxon>
        <taxon>Ascomycota</taxon>
        <taxon>Pezizomycotina</taxon>
        <taxon>Sordariomycetes</taxon>
        <taxon>Sordariomycetidae</taxon>
        <taxon>Sordariales</taxon>
        <taxon>Podosporaceae</taxon>
        <taxon>Podospora</taxon>
    </lineage>
</organism>
<evidence type="ECO:0000256" key="8">
    <source>
        <dbReference type="ARBA" id="ARBA00035112"/>
    </source>
</evidence>
<reference evidence="10" key="1">
    <citation type="journal article" date="2023" name="Mol. Phylogenet. Evol.">
        <title>Genome-scale phylogeny and comparative genomics of the fungal order Sordariales.</title>
        <authorList>
            <person name="Hensen N."/>
            <person name="Bonometti L."/>
            <person name="Westerberg I."/>
            <person name="Brannstrom I.O."/>
            <person name="Guillou S."/>
            <person name="Cros-Aarteil S."/>
            <person name="Calhoun S."/>
            <person name="Haridas S."/>
            <person name="Kuo A."/>
            <person name="Mondo S."/>
            <person name="Pangilinan J."/>
            <person name="Riley R."/>
            <person name="LaButti K."/>
            <person name="Andreopoulos B."/>
            <person name="Lipzen A."/>
            <person name="Chen C."/>
            <person name="Yan M."/>
            <person name="Daum C."/>
            <person name="Ng V."/>
            <person name="Clum A."/>
            <person name="Steindorff A."/>
            <person name="Ohm R.A."/>
            <person name="Martin F."/>
            <person name="Silar P."/>
            <person name="Natvig D.O."/>
            <person name="Lalanne C."/>
            <person name="Gautier V."/>
            <person name="Ament-Velasquez S.L."/>
            <person name="Kruys A."/>
            <person name="Hutchinson M.I."/>
            <person name="Powell A.J."/>
            <person name="Barry K."/>
            <person name="Miller A.N."/>
            <person name="Grigoriev I.V."/>
            <person name="Debuchy R."/>
            <person name="Gladieux P."/>
            <person name="Hiltunen Thoren M."/>
            <person name="Johannesson H."/>
        </authorList>
    </citation>
    <scope>NUCLEOTIDE SEQUENCE</scope>
    <source>
        <strain evidence="10">PSN309</strain>
    </source>
</reference>
<sequence>MENTGGKKFTMARGRVLMSANILLFVVALLINIISFQRLNICDNTNCSSSIRRHLQGISQHYPLAELSRTLMRFDAELGAPSVFKGQPRKELDDAWGAIVDQPMILVNKETLEAYDPTSKPSKSKSGHYYATVEVYHQLHCLDITREFIWRDHYQHVDTFQDPPEMVWERVDHCIDLLRQVLMFNADTGLIFYTHMGQLQPAARVSINHMCRKFSHITDWVNSHDSERDDAFAELT</sequence>
<evidence type="ECO:0000256" key="1">
    <source>
        <dbReference type="ARBA" id="ARBA00004167"/>
    </source>
</evidence>
<keyword evidence="5" id="KW-0843">Virulence</keyword>
<evidence type="ECO:0000256" key="9">
    <source>
        <dbReference type="SAM" id="Phobius"/>
    </source>
</evidence>
<comment type="similarity">
    <text evidence="8">Belongs to the ustYa family.</text>
</comment>
<dbReference type="GO" id="GO:0043386">
    <property type="term" value="P:mycotoxin biosynthetic process"/>
    <property type="evidence" value="ECO:0007669"/>
    <property type="project" value="InterPro"/>
</dbReference>
<accession>A0AAN7AFZ4</accession>
<proteinExistence type="inferred from homology"/>
<dbReference type="Proteomes" id="UP001302126">
    <property type="component" value="Unassembled WGS sequence"/>
</dbReference>
<keyword evidence="6 9" id="KW-0472">Membrane</keyword>
<comment type="caution">
    <text evidence="10">The sequence shown here is derived from an EMBL/GenBank/DDBJ whole genome shotgun (WGS) entry which is preliminary data.</text>
</comment>
<keyword evidence="3 9" id="KW-0812">Transmembrane</keyword>
<dbReference type="PANTHER" id="PTHR33365">
    <property type="entry name" value="YALI0B05434P"/>
    <property type="match status" value="1"/>
</dbReference>
<evidence type="ECO:0000256" key="6">
    <source>
        <dbReference type="ARBA" id="ARBA00023136"/>
    </source>
</evidence>
<feature type="transmembrane region" description="Helical" evidence="9">
    <location>
        <begin position="16"/>
        <end position="36"/>
    </location>
</feature>
<evidence type="ECO:0000313" key="10">
    <source>
        <dbReference type="EMBL" id="KAK4187191.1"/>
    </source>
</evidence>
<reference evidence="10" key="2">
    <citation type="submission" date="2023-05" db="EMBL/GenBank/DDBJ databases">
        <authorList>
            <consortium name="Lawrence Berkeley National Laboratory"/>
            <person name="Steindorff A."/>
            <person name="Hensen N."/>
            <person name="Bonometti L."/>
            <person name="Westerberg I."/>
            <person name="Brannstrom I.O."/>
            <person name="Guillou S."/>
            <person name="Cros-Aarteil S."/>
            <person name="Calhoun S."/>
            <person name="Haridas S."/>
            <person name="Kuo A."/>
            <person name="Mondo S."/>
            <person name="Pangilinan J."/>
            <person name="Riley R."/>
            <person name="Labutti K."/>
            <person name="Andreopoulos B."/>
            <person name="Lipzen A."/>
            <person name="Chen C."/>
            <person name="Yanf M."/>
            <person name="Daum C."/>
            <person name="Ng V."/>
            <person name="Clum A."/>
            <person name="Ohm R."/>
            <person name="Martin F."/>
            <person name="Silar P."/>
            <person name="Natvig D."/>
            <person name="Lalanne C."/>
            <person name="Gautier V."/>
            <person name="Ament-Velasquez S.L."/>
            <person name="Kruys A."/>
            <person name="Hutchinson M.I."/>
            <person name="Powell A.J."/>
            <person name="Barry K."/>
            <person name="Miller A.N."/>
            <person name="Grigoriev I.V."/>
            <person name="Debuchy R."/>
            <person name="Gladieux P."/>
            <person name="Thoren M.H."/>
            <person name="Johannesson H."/>
        </authorList>
    </citation>
    <scope>NUCLEOTIDE SEQUENCE</scope>
    <source>
        <strain evidence="10">PSN309</strain>
    </source>
</reference>